<dbReference type="SUPFAM" id="SSF53756">
    <property type="entry name" value="UDP-Glycosyltransferase/glycogen phosphorylase"/>
    <property type="match status" value="1"/>
</dbReference>
<sequence>MNDHGTAGATAPGRTVRMVVPAGVDDPAAPSGGNVYDRRVSRGLPGVGWRVHEHVVAGDWPRPARAARDELARILAEAADGTLFLLDGLVACAAPDVVVPETDRLRLAVLVHLPLGDETGLARDRAALLDAAERRTLRAVAAVVATSHWAACRLVEHHGLAPDRVHVAAPGVDIGPPAPGSATAPGPSRESARGTGGDPRLLCVASVTPRKGQYELVEALATVAGLPWSCSLVGGLGQDPGYVERLRRLITRHGLDERVHLAGPRSGPELNASYAGADLLVLASHAETYGMVVTEALARGVPVLATAVGGLPEAVGRTPDGRVPGVLVPPDDPEALAGALRRWLSEPGERHRAKVAARRRRTTLAGWETTTRSLARTLEQLRQEAREAA</sequence>
<keyword evidence="2" id="KW-0328">Glycosyltransferase</keyword>
<evidence type="ECO:0000256" key="3">
    <source>
        <dbReference type="ARBA" id="ARBA00022679"/>
    </source>
</evidence>
<feature type="domain" description="Glycosyltransferase subfamily 4-like N-terminal" evidence="6">
    <location>
        <begin position="118"/>
        <end position="174"/>
    </location>
</feature>
<dbReference type="Gene3D" id="3.40.50.2000">
    <property type="entry name" value="Glycogen Phosphorylase B"/>
    <property type="match status" value="2"/>
</dbReference>
<accession>A0ABN3MBH0</accession>
<feature type="region of interest" description="Disordered" evidence="4">
    <location>
        <begin position="168"/>
        <end position="200"/>
    </location>
</feature>
<dbReference type="Proteomes" id="UP001499942">
    <property type="component" value="Unassembled WGS sequence"/>
</dbReference>
<evidence type="ECO:0000259" key="5">
    <source>
        <dbReference type="Pfam" id="PF00534"/>
    </source>
</evidence>
<evidence type="ECO:0000256" key="1">
    <source>
        <dbReference type="ARBA" id="ARBA00021292"/>
    </source>
</evidence>
<dbReference type="PANTHER" id="PTHR12526">
    <property type="entry name" value="GLYCOSYLTRANSFERASE"/>
    <property type="match status" value="1"/>
</dbReference>
<dbReference type="Pfam" id="PF00534">
    <property type="entry name" value="Glycos_transf_1"/>
    <property type="match status" value="1"/>
</dbReference>
<dbReference type="PANTHER" id="PTHR12526:SF510">
    <property type="entry name" value="D-INOSITOL 3-PHOSPHATE GLYCOSYLTRANSFERASE"/>
    <property type="match status" value="1"/>
</dbReference>
<keyword evidence="3" id="KW-0808">Transferase</keyword>
<evidence type="ECO:0000256" key="4">
    <source>
        <dbReference type="SAM" id="MobiDB-lite"/>
    </source>
</evidence>
<evidence type="ECO:0000313" key="8">
    <source>
        <dbReference type="Proteomes" id="UP001499942"/>
    </source>
</evidence>
<evidence type="ECO:0000256" key="2">
    <source>
        <dbReference type="ARBA" id="ARBA00022676"/>
    </source>
</evidence>
<proteinExistence type="predicted"/>
<comment type="caution">
    <text evidence="7">The sequence shown here is derived from an EMBL/GenBank/DDBJ whole genome shotgun (WGS) entry which is preliminary data.</text>
</comment>
<evidence type="ECO:0000313" key="7">
    <source>
        <dbReference type="EMBL" id="GAA2498790.1"/>
    </source>
</evidence>
<keyword evidence="8" id="KW-1185">Reference proteome</keyword>
<protein>
    <recommendedName>
        <fullName evidence="1">D-inositol 3-phosphate glycosyltransferase</fullName>
    </recommendedName>
</protein>
<feature type="domain" description="Glycosyl transferase family 1" evidence="5">
    <location>
        <begin position="196"/>
        <end position="359"/>
    </location>
</feature>
<evidence type="ECO:0000259" key="6">
    <source>
        <dbReference type="Pfam" id="PF13439"/>
    </source>
</evidence>
<gene>
    <name evidence="7" type="ORF">GCM10010393_33810</name>
</gene>
<organism evidence="7 8">
    <name type="scientific">Streptomyces gobitricini</name>
    <dbReference type="NCBI Taxonomy" id="68211"/>
    <lineage>
        <taxon>Bacteria</taxon>
        <taxon>Bacillati</taxon>
        <taxon>Actinomycetota</taxon>
        <taxon>Actinomycetes</taxon>
        <taxon>Kitasatosporales</taxon>
        <taxon>Streptomycetaceae</taxon>
        <taxon>Streptomyces</taxon>
    </lineage>
</organism>
<dbReference type="InterPro" id="IPR001296">
    <property type="entry name" value="Glyco_trans_1"/>
</dbReference>
<reference evidence="7 8" key="1">
    <citation type="journal article" date="2019" name="Int. J. Syst. Evol. Microbiol.">
        <title>The Global Catalogue of Microorganisms (GCM) 10K type strain sequencing project: providing services to taxonomists for standard genome sequencing and annotation.</title>
        <authorList>
            <consortium name="The Broad Institute Genomics Platform"/>
            <consortium name="The Broad Institute Genome Sequencing Center for Infectious Disease"/>
            <person name="Wu L."/>
            <person name="Ma J."/>
        </authorList>
    </citation>
    <scope>NUCLEOTIDE SEQUENCE [LARGE SCALE GENOMIC DNA]</scope>
    <source>
        <strain evidence="7 8">JCM 5062</strain>
    </source>
</reference>
<dbReference type="Pfam" id="PF13439">
    <property type="entry name" value="Glyco_transf_4"/>
    <property type="match status" value="1"/>
</dbReference>
<dbReference type="EMBL" id="BAAASR010000018">
    <property type="protein sequence ID" value="GAA2498790.1"/>
    <property type="molecule type" value="Genomic_DNA"/>
</dbReference>
<dbReference type="InterPro" id="IPR028098">
    <property type="entry name" value="Glyco_trans_4-like_N"/>
</dbReference>
<name>A0ABN3MBH0_9ACTN</name>
<dbReference type="CDD" id="cd03801">
    <property type="entry name" value="GT4_PimA-like"/>
    <property type="match status" value="1"/>
</dbReference>